<evidence type="ECO:0000256" key="1">
    <source>
        <dbReference type="ARBA" id="ARBA00004167"/>
    </source>
</evidence>
<dbReference type="Pfam" id="PF13103">
    <property type="entry name" value="TonB_2"/>
    <property type="match status" value="1"/>
</dbReference>
<feature type="chain" id="PRO_5046428212" evidence="5">
    <location>
        <begin position="25"/>
        <end position="135"/>
    </location>
</feature>
<dbReference type="EMBL" id="JAKZEU010000001">
    <property type="protein sequence ID" value="MCQ0968904.1"/>
    <property type="molecule type" value="Genomic_DNA"/>
</dbReference>
<evidence type="ECO:0000313" key="6">
    <source>
        <dbReference type="EMBL" id="MCQ0968904.1"/>
    </source>
</evidence>
<evidence type="ECO:0000256" key="2">
    <source>
        <dbReference type="ARBA" id="ARBA00022692"/>
    </source>
</evidence>
<dbReference type="InterPro" id="IPR006260">
    <property type="entry name" value="TonB/TolA_C"/>
</dbReference>
<accession>A0ABT1MLD0</accession>
<keyword evidence="3" id="KW-1133">Transmembrane helix</keyword>
<comment type="subcellular location">
    <subcellularLocation>
        <location evidence="1">Membrane</location>
        <topology evidence="1">Single-pass membrane protein</topology>
    </subcellularLocation>
</comment>
<comment type="caution">
    <text evidence="6">The sequence shown here is derived from an EMBL/GenBank/DDBJ whole genome shotgun (WGS) entry which is preliminary data.</text>
</comment>
<evidence type="ECO:0000256" key="3">
    <source>
        <dbReference type="ARBA" id="ARBA00022989"/>
    </source>
</evidence>
<sequence length="135" mass="14209">MRIALTALALSLAAIPAANLPAAAQTSFGKVRPAPTNLREYEKTVEDQLMIGIRRANSSLPRSGRATRIATLVAVAIRPDGRLGDVQILQSNGGPGLDEALVRAIAASAPFPAFTPDMAGKEMYIHTLGLGVHRN</sequence>
<evidence type="ECO:0000313" key="7">
    <source>
        <dbReference type="Proteomes" id="UP001203945"/>
    </source>
</evidence>
<keyword evidence="7" id="KW-1185">Reference proteome</keyword>
<keyword evidence="6" id="KW-0614">Plasmid</keyword>
<dbReference type="SUPFAM" id="SSF74653">
    <property type="entry name" value="TolA/TonB C-terminal domain"/>
    <property type="match status" value="1"/>
</dbReference>
<evidence type="ECO:0000256" key="5">
    <source>
        <dbReference type="SAM" id="SignalP"/>
    </source>
</evidence>
<proteinExistence type="predicted"/>
<reference evidence="6 7" key="1">
    <citation type="submission" date="2022-03" db="EMBL/GenBank/DDBJ databases">
        <authorList>
            <person name="He Y."/>
        </authorList>
    </citation>
    <scope>NUCLEOTIDE SEQUENCE [LARGE SCALE GENOMIC DNA]</scope>
    <source>
        <strain evidence="6 7">TK19116</strain>
        <plasmid evidence="6">unnamed1</plasmid>
    </source>
</reference>
<feature type="signal peptide" evidence="5">
    <location>
        <begin position="1"/>
        <end position="24"/>
    </location>
</feature>
<dbReference type="RefSeq" id="WP_255327867.1">
    <property type="nucleotide sequence ID" value="NZ_JAKZEU010000001.1"/>
</dbReference>
<keyword evidence="5" id="KW-0732">Signal</keyword>
<gene>
    <name evidence="6" type="ORF">MLD63_00440</name>
</gene>
<dbReference type="NCBIfam" id="TIGR01352">
    <property type="entry name" value="tonB_Cterm"/>
    <property type="match status" value="1"/>
</dbReference>
<name>A0ABT1MLD0_9RHOB</name>
<evidence type="ECO:0000256" key="4">
    <source>
        <dbReference type="ARBA" id="ARBA00023136"/>
    </source>
</evidence>
<keyword evidence="4" id="KW-0472">Membrane</keyword>
<protein>
    <submittedName>
        <fullName evidence="6">TonB C-terminal domain-containing protein</fullName>
    </submittedName>
</protein>
<dbReference type="Gene3D" id="3.30.1150.10">
    <property type="match status" value="1"/>
</dbReference>
<dbReference type="Proteomes" id="UP001203945">
    <property type="component" value="Unassembled WGS sequence"/>
</dbReference>
<keyword evidence="2" id="KW-0812">Transmembrane</keyword>
<geneLocation type="plasmid" evidence="6">
    <name>unnamed1</name>
</geneLocation>
<organism evidence="6 7">
    <name type="scientific">Paracoccus albicereus</name>
    <dbReference type="NCBI Taxonomy" id="2922394"/>
    <lineage>
        <taxon>Bacteria</taxon>
        <taxon>Pseudomonadati</taxon>
        <taxon>Pseudomonadota</taxon>
        <taxon>Alphaproteobacteria</taxon>
        <taxon>Rhodobacterales</taxon>
        <taxon>Paracoccaceae</taxon>
        <taxon>Paracoccus</taxon>
    </lineage>
</organism>